<dbReference type="GO" id="GO:0004531">
    <property type="term" value="F:deoxyribonuclease II activity"/>
    <property type="evidence" value="ECO:0007669"/>
    <property type="project" value="InterPro"/>
</dbReference>
<dbReference type="OrthoDB" id="10261598at2759"/>
<keyword evidence="4" id="KW-1185">Reference proteome</keyword>
<evidence type="ECO:0000256" key="1">
    <source>
        <dbReference type="ARBA" id="ARBA00007527"/>
    </source>
</evidence>
<dbReference type="Pfam" id="PF03265">
    <property type="entry name" value="DNase_II"/>
    <property type="match status" value="1"/>
</dbReference>
<dbReference type="PANTHER" id="PTHR10858:SF23">
    <property type="entry name" value="DEOXYRIBONUCLEASE II"/>
    <property type="match status" value="1"/>
</dbReference>
<dbReference type="EMBL" id="JAIZAY010000007">
    <property type="protein sequence ID" value="KAJ8039056.1"/>
    <property type="molecule type" value="Genomic_DNA"/>
</dbReference>
<dbReference type="AlphaFoldDB" id="A0A9Q1C5H9"/>
<dbReference type="GO" id="GO:0006309">
    <property type="term" value="P:apoptotic DNA fragmentation"/>
    <property type="evidence" value="ECO:0007669"/>
    <property type="project" value="TreeGrafter"/>
</dbReference>
<comment type="similarity">
    <text evidence="1">Belongs to the DNase II family.</text>
</comment>
<evidence type="ECO:0000313" key="4">
    <source>
        <dbReference type="Proteomes" id="UP001152320"/>
    </source>
</evidence>
<dbReference type="Proteomes" id="UP001152320">
    <property type="component" value="Chromosome 7"/>
</dbReference>
<comment type="caution">
    <text evidence="3">The sequence shown here is derived from an EMBL/GenBank/DDBJ whole genome shotgun (WGS) entry which is preliminary data.</text>
</comment>
<sequence length="365" mass="41913">MRYSHFLTDERSIKRMMSLTTPSTILFVFTFLFGVLCVAGVRCKDMNGHDVDWYYVYKLPRISSHKNPLIKSGVAFFYLDNFQQTFQLSNTSMEDLSQPIAQTLQQIYNSPSKIAHVMYNDQPPGGREQIDWGHTKGVVAYDAKDGFWLMHTVPWFPRNDTYEWPEKAKHYGQTAVCVSLKSSEMETVAKQMQCTRPYVYSNHTTDLFHSVFENVVKGLFGKCPSGSQIVQLQSLGMQNFTHYAKSKTYGKDIYFDLIAQDLKSDLLVETWRRSTALPSNCSLPFHVNNIWALWFPSTAKFTYGKDHSKWAITSNERQIICMGDINRMSTQFKRGGGVLCSHLPSVWQQFNDTVADVEPCPSKEK</sequence>
<gene>
    <name evidence="3" type="ORF">HOLleu_16646</name>
</gene>
<dbReference type="PANTHER" id="PTHR10858">
    <property type="entry name" value="DEOXYRIBONUCLEASE II"/>
    <property type="match status" value="1"/>
</dbReference>
<proteinExistence type="inferred from homology"/>
<evidence type="ECO:0000256" key="2">
    <source>
        <dbReference type="ARBA" id="ARBA00022801"/>
    </source>
</evidence>
<keyword evidence="2" id="KW-0378">Hydrolase</keyword>
<dbReference type="CDD" id="cd09120">
    <property type="entry name" value="PLDc_DNaseII_1"/>
    <property type="match status" value="1"/>
</dbReference>
<dbReference type="InterPro" id="IPR004947">
    <property type="entry name" value="DNase_II"/>
</dbReference>
<protein>
    <submittedName>
        <fullName evidence="3">Deoxyribonuclease-2</fullName>
    </submittedName>
</protein>
<accession>A0A9Q1C5H9</accession>
<dbReference type="CDD" id="cd09121">
    <property type="entry name" value="PLDc_DNaseII_2"/>
    <property type="match status" value="1"/>
</dbReference>
<name>A0A9Q1C5H9_HOLLE</name>
<reference evidence="3" key="1">
    <citation type="submission" date="2021-10" db="EMBL/GenBank/DDBJ databases">
        <title>Tropical sea cucumber genome reveals ecological adaptation and Cuvierian tubules defense mechanism.</title>
        <authorList>
            <person name="Chen T."/>
        </authorList>
    </citation>
    <scope>NUCLEOTIDE SEQUENCE</scope>
    <source>
        <strain evidence="3">Nanhai2018</strain>
        <tissue evidence="3">Muscle</tissue>
    </source>
</reference>
<evidence type="ECO:0000313" key="3">
    <source>
        <dbReference type="EMBL" id="KAJ8039056.1"/>
    </source>
</evidence>
<organism evidence="3 4">
    <name type="scientific">Holothuria leucospilota</name>
    <name type="common">Black long sea cucumber</name>
    <name type="synonym">Mertensiothuria leucospilota</name>
    <dbReference type="NCBI Taxonomy" id="206669"/>
    <lineage>
        <taxon>Eukaryota</taxon>
        <taxon>Metazoa</taxon>
        <taxon>Echinodermata</taxon>
        <taxon>Eleutherozoa</taxon>
        <taxon>Echinozoa</taxon>
        <taxon>Holothuroidea</taxon>
        <taxon>Aspidochirotacea</taxon>
        <taxon>Aspidochirotida</taxon>
        <taxon>Holothuriidae</taxon>
        <taxon>Holothuria</taxon>
    </lineage>
</organism>